<dbReference type="PROSITE" id="PS00678">
    <property type="entry name" value="WD_REPEATS_1"/>
    <property type="match status" value="1"/>
</dbReference>
<dbReference type="InterPro" id="IPR001680">
    <property type="entry name" value="WD40_rpt"/>
</dbReference>
<dbReference type="AlphaFoldDB" id="A0A316UGD7"/>
<evidence type="ECO:0000256" key="6">
    <source>
        <dbReference type="PROSITE-ProRule" id="PRU00221"/>
    </source>
</evidence>
<dbReference type="GO" id="GO:0016070">
    <property type="term" value="P:RNA metabolic process"/>
    <property type="evidence" value="ECO:0007669"/>
    <property type="project" value="UniProtKB-ARBA"/>
</dbReference>
<feature type="region of interest" description="Disordered" evidence="7">
    <location>
        <begin position="1"/>
        <end position="25"/>
    </location>
</feature>
<keyword evidence="5" id="KW-0539">Nucleus</keyword>
<feature type="repeat" description="WD" evidence="6">
    <location>
        <begin position="132"/>
        <end position="173"/>
    </location>
</feature>
<evidence type="ECO:0000256" key="1">
    <source>
        <dbReference type="ARBA" id="ARBA00004123"/>
    </source>
</evidence>
<evidence type="ECO:0000256" key="7">
    <source>
        <dbReference type="SAM" id="MobiDB-lite"/>
    </source>
</evidence>
<keyword evidence="9" id="KW-1185">Reference proteome</keyword>
<dbReference type="PROSITE" id="PS50294">
    <property type="entry name" value="WD_REPEATS_REGION"/>
    <property type="match status" value="1"/>
</dbReference>
<feature type="repeat" description="WD" evidence="6">
    <location>
        <begin position="310"/>
        <end position="341"/>
    </location>
</feature>
<dbReference type="InterPro" id="IPR019775">
    <property type="entry name" value="WD40_repeat_CS"/>
</dbReference>
<dbReference type="PANTHER" id="PTHR19861">
    <property type="entry name" value="WD40 REPEAT PROTEIN SWD2"/>
    <property type="match status" value="1"/>
</dbReference>
<dbReference type="GO" id="GO:0048188">
    <property type="term" value="C:Set1C/COMPASS complex"/>
    <property type="evidence" value="ECO:0007669"/>
    <property type="project" value="TreeGrafter"/>
</dbReference>
<accession>A0A316UGD7</accession>
<keyword evidence="4" id="KW-0677">Repeat</keyword>
<comment type="similarity">
    <text evidence="2">Belongs to the WD repeat SWD2 family.</text>
</comment>
<dbReference type="GO" id="GO:0003682">
    <property type="term" value="F:chromatin binding"/>
    <property type="evidence" value="ECO:0007669"/>
    <property type="project" value="TreeGrafter"/>
</dbReference>
<evidence type="ECO:0000313" key="8">
    <source>
        <dbReference type="EMBL" id="PWN24270.1"/>
    </source>
</evidence>
<dbReference type="InterPro" id="IPR036322">
    <property type="entry name" value="WD40_repeat_dom_sf"/>
</dbReference>
<dbReference type="Proteomes" id="UP000245942">
    <property type="component" value="Unassembled WGS sequence"/>
</dbReference>
<dbReference type="PROSITE" id="PS50082">
    <property type="entry name" value="WD_REPEATS_2"/>
    <property type="match status" value="3"/>
</dbReference>
<dbReference type="Gene3D" id="2.130.10.10">
    <property type="entry name" value="YVTN repeat-like/Quinoprotein amine dehydrogenase"/>
    <property type="match status" value="2"/>
</dbReference>
<dbReference type="RefSeq" id="XP_025351430.1">
    <property type="nucleotide sequence ID" value="XM_025490796.1"/>
</dbReference>
<reference evidence="8 9" key="1">
    <citation type="journal article" date="2018" name="Mol. Biol. Evol.">
        <title>Broad Genomic Sampling Reveals a Smut Pathogenic Ancestry of the Fungal Clade Ustilaginomycotina.</title>
        <authorList>
            <person name="Kijpornyongpan T."/>
            <person name="Mondo S.J."/>
            <person name="Barry K."/>
            <person name="Sandor L."/>
            <person name="Lee J."/>
            <person name="Lipzen A."/>
            <person name="Pangilinan J."/>
            <person name="LaButti K."/>
            <person name="Hainaut M."/>
            <person name="Henrissat B."/>
            <person name="Grigoriev I.V."/>
            <person name="Spatafora J.W."/>
            <person name="Aime M.C."/>
        </authorList>
    </citation>
    <scope>NUCLEOTIDE SEQUENCE [LARGE SCALE GENOMIC DNA]</scope>
    <source>
        <strain evidence="8 9">MCA 4718</strain>
    </source>
</reference>
<keyword evidence="3 6" id="KW-0853">WD repeat</keyword>
<sequence length="392" mass="42146">MGGPSNSAAGPSSSSTANTKKPPTVPLSAELISSFRPSKIFKTAEYIQPSHSFTSLDFDDRGEMCVSSASDERIQLWNIRSGRHAKVLNSKKYGVNLARFTHSSSTVLYASTKTDDTIRYHSLHDNRYLQYFRGHKSRVCAIQMNPVNDTFLSAAVGDTIRLWDLRKADAIAQMPVQGHPTVAYDPSGEVFALGLSERMAVLLYARKEFTTAPFLVLEIEDDAYLSRISMPPRPANITSLVFSPAAESGHLLVGTAGDQHYILDTWSNAYKWRLVGHQGLEGVSVSSGAQSGEGSAGGESPSEATSGEELCWSPDGNFVLAGTANGEICVWKIPSKEQAPEPGAEISLEPIARLKGHSGPVRTLAFSPRSAVLASGGSAASFWLPPAPSKDE</sequence>
<evidence type="ECO:0000256" key="5">
    <source>
        <dbReference type="ARBA" id="ARBA00023242"/>
    </source>
</evidence>
<comment type="subcellular location">
    <subcellularLocation>
        <location evidence="1">Nucleus</location>
    </subcellularLocation>
</comment>
<dbReference type="EMBL" id="KZ819321">
    <property type="protein sequence ID" value="PWN24270.1"/>
    <property type="molecule type" value="Genomic_DNA"/>
</dbReference>
<dbReference type="PANTHER" id="PTHR19861:SF0">
    <property type="entry name" value="WD REPEAT-CONTAINING PROTEIN 82"/>
    <property type="match status" value="1"/>
</dbReference>
<dbReference type="STRING" id="1684307.A0A316UGD7"/>
<evidence type="ECO:0000256" key="3">
    <source>
        <dbReference type="ARBA" id="ARBA00022574"/>
    </source>
</evidence>
<protein>
    <submittedName>
        <fullName evidence="8">WD40 repeat-like protein</fullName>
    </submittedName>
</protein>
<evidence type="ECO:0000256" key="2">
    <source>
        <dbReference type="ARBA" id="ARBA00005616"/>
    </source>
</evidence>
<dbReference type="SUPFAM" id="SSF50978">
    <property type="entry name" value="WD40 repeat-like"/>
    <property type="match status" value="1"/>
</dbReference>
<feature type="compositionally biased region" description="Low complexity" evidence="7">
    <location>
        <begin position="1"/>
        <end position="19"/>
    </location>
</feature>
<dbReference type="InterPro" id="IPR015943">
    <property type="entry name" value="WD40/YVTN_repeat-like_dom_sf"/>
</dbReference>
<feature type="repeat" description="WD" evidence="6">
    <location>
        <begin position="46"/>
        <end position="87"/>
    </location>
</feature>
<dbReference type="GeneID" id="37012530"/>
<name>A0A316UGD7_9BASI</name>
<feature type="region of interest" description="Disordered" evidence="7">
    <location>
        <begin position="285"/>
        <end position="308"/>
    </location>
</feature>
<dbReference type="OrthoDB" id="27537at2759"/>
<gene>
    <name evidence="8" type="ORF">BCV69DRAFT_265870</name>
</gene>
<evidence type="ECO:0000256" key="4">
    <source>
        <dbReference type="ARBA" id="ARBA00022737"/>
    </source>
</evidence>
<dbReference type="InterPro" id="IPR037867">
    <property type="entry name" value="Swd2/WDR82"/>
</dbReference>
<organism evidence="8 9">
    <name type="scientific">Pseudomicrostroma glucosiphilum</name>
    <dbReference type="NCBI Taxonomy" id="1684307"/>
    <lineage>
        <taxon>Eukaryota</taxon>
        <taxon>Fungi</taxon>
        <taxon>Dikarya</taxon>
        <taxon>Basidiomycota</taxon>
        <taxon>Ustilaginomycotina</taxon>
        <taxon>Exobasidiomycetes</taxon>
        <taxon>Microstromatales</taxon>
        <taxon>Microstromatales incertae sedis</taxon>
        <taxon>Pseudomicrostroma</taxon>
    </lineage>
</organism>
<evidence type="ECO:0000313" key="9">
    <source>
        <dbReference type="Proteomes" id="UP000245942"/>
    </source>
</evidence>
<proteinExistence type="inferred from homology"/>
<dbReference type="SMART" id="SM00320">
    <property type="entry name" value="WD40"/>
    <property type="match status" value="5"/>
</dbReference>
<dbReference type="Pfam" id="PF00400">
    <property type="entry name" value="WD40"/>
    <property type="match status" value="4"/>
</dbReference>